<dbReference type="Pfam" id="PF12704">
    <property type="entry name" value="MacB_PCD"/>
    <property type="match status" value="1"/>
</dbReference>
<feature type="domain" description="ABC3 transporter permease C-terminal" evidence="7">
    <location>
        <begin position="229"/>
        <end position="353"/>
    </location>
</feature>
<feature type="transmembrane region" description="Helical" evidence="6">
    <location>
        <begin position="229"/>
        <end position="250"/>
    </location>
</feature>
<dbReference type="InterPro" id="IPR038766">
    <property type="entry name" value="Membrane_comp_ABC_pdt"/>
</dbReference>
<protein>
    <submittedName>
        <fullName evidence="9">FtsX-like permease family protein</fullName>
    </submittedName>
</protein>
<feature type="domain" description="MacB-like periplasmic core" evidence="8">
    <location>
        <begin position="449"/>
        <end position="613"/>
    </location>
</feature>
<feature type="transmembrane region" description="Helical" evidence="6">
    <location>
        <begin position="370"/>
        <end position="391"/>
    </location>
</feature>
<gene>
    <name evidence="9" type="ORF">ACFOHH_18820</name>
</gene>
<dbReference type="Proteomes" id="UP001595377">
    <property type="component" value="Unassembled WGS sequence"/>
</dbReference>
<organism evidence="9 10">
    <name type="scientific">Shinella pollutisoli</name>
    <dbReference type="NCBI Taxonomy" id="2250594"/>
    <lineage>
        <taxon>Bacteria</taxon>
        <taxon>Pseudomonadati</taxon>
        <taxon>Pseudomonadota</taxon>
        <taxon>Alphaproteobacteria</taxon>
        <taxon>Hyphomicrobiales</taxon>
        <taxon>Rhizobiaceae</taxon>
        <taxon>Shinella</taxon>
    </lineage>
</organism>
<dbReference type="PANTHER" id="PTHR30287:SF2">
    <property type="entry name" value="BLL1001 PROTEIN"/>
    <property type="match status" value="1"/>
</dbReference>
<keyword evidence="4 6" id="KW-1133">Transmembrane helix</keyword>
<sequence>MIALGLTTLFSHWRRHPLQLAMLLLGLSLATALWSGVQAINAEARASYDRAAAMLGQDRFDQLVPAAGGSVAQEVFVRLRRAGWNVSPVIEGDWRVGERRIRLIGMDPVTLPREASAARLTGMADLLRFVTPPGLVYVSPETAAMLAGSATPPLATSGDLLPQTAVADIGIAQALLKMPGAVSRLIVLPDHPAGHPDLAGIAPELVLKLPNPQTDIGALTDSFHLNLTAFGFLAFVVGLFIVYSTIGLAFEQRRATFRTLRSLGMPANTLMGLAVAELLACAAVAGAAGIALGYLVASFLLPGVAATLRSLYGANIAGALAFRAEWVLGGMAIALGGTLLSAAASLWKVSRMPLLAPAQPRAWARASQRLLLLQAAAGAVLLAGASGLVLWGSGLAAGFGALAFLLLGAGLMLPAALVGLLALLSRVPAGPVAQWFWADTRQQVPGLSLALMALLLAFSANVGVGTMVASFRATFVDWLDQRLAAEAYVTARTPEEAARLAAWLAPRADAVLPIWSVEGTVAGHAAQVYGVVDHPTYREHWPVIAALPDAWDRVAAGGAAMVSEQLLRRAGLSLGGTVVLPGGWRVEVAGVYSDYGNPVGQALVGQQAFDRHYPDAPRLRYGVRIAPERVAALRRDLDAAFGLPAGNVVDQAGLKQRSLDIFERTFAVTGALNVLTLTVAGVALFASMTTISAMRLPQLAPVWAMGLTRRRLALLELCRTVGLVLATLALAIPVGVALAWLLLAVVNVEAFGWRLPLRLFPSDWPRLAGLALLATLVSVAVPLRRLSRTPPATLTKVFANER</sequence>
<comment type="subcellular location">
    <subcellularLocation>
        <location evidence="1">Cell membrane</location>
        <topology evidence="1">Multi-pass membrane protein</topology>
    </subcellularLocation>
</comment>
<evidence type="ECO:0000259" key="7">
    <source>
        <dbReference type="Pfam" id="PF02687"/>
    </source>
</evidence>
<feature type="transmembrane region" description="Helical" evidence="6">
    <location>
        <begin position="326"/>
        <end position="349"/>
    </location>
</feature>
<accession>A0ABV7DL91</accession>
<dbReference type="InterPro" id="IPR025857">
    <property type="entry name" value="MacB_PCD"/>
</dbReference>
<keyword evidence="3 6" id="KW-0812">Transmembrane</keyword>
<proteinExistence type="predicted"/>
<keyword evidence="2" id="KW-1003">Cell membrane</keyword>
<dbReference type="InterPro" id="IPR003838">
    <property type="entry name" value="ABC3_permease_C"/>
</dbReference>
<comment type="caution">
    <text evidence="9">The sequence shown here is derived from an EMBL/GenBank/DDBJ whole genome shotgun (WGS) entry which is preliminary data.</text>
</comment>
<evidence type="ECO:0000259" key="8">
    <source>
        <dbReference type="Pfam" id="PF12704"/>
    </source>
</evidence>
<keyword evidence="10" id="KW-1185">Reference proteome</keyword>
<evidence type="ECO:0000256" key="5">
    <source>
        <dbReference type="ARBA" id="ARBA00023136"/>
    </source>
</evidence>
<feature type="transmembrane region" description="Helical" evidence="6">
    <location>
        <begin position="270"/>
        <end position="301"/>
    </location>
</feature>
<feature type="transmembrane region" description="Helical" evidence="6">
    <location>
        <begin position="764"/>
        <end position="783"/>
    </location>
</feature>
<evidence type="ECO:0000256" key="4">
    <source>
        <dbReference type="ARBA" id="ARBA00022989"/>
    </source>
</evidence>
<evidence type="ECO:0000256" key="2">
    <source>
        <dbReference type="ARBA" id="ARBA00022475"/>
    </source>
</evidence>
<dbReference type="PANTHER" id="PTHR30287">
    <property type="entry name" value="MEMBRANE COMPONENT OF PREDICTED ABC SUPERFAMILY METABOLITE UPTAKE TRANSPORTER"/>
    <property type="match status" value="1"/>
</dbReference>
<feature type="transmembrane region" description="Helical" evidence="6">
    <location>
        <begin position="717"/>
        <end position="744"/>
    </location>
</feature>
<evidence type="ECO:0000256" key="3">
    <source>
        <dbReference type="ARBA" id="ARBA00022692"/>
    </source>
</evidence>
<evidence type="ECO:0000313" key="9">
    <source>
        <dbReference type="EMBL" id="MFC3075170.1"/>
    </source>
</evidence>
<feature type="domain" description="ABC3 transporter permease C-terminal" evidence="7">
    <location>
        <begin position="672"/>
        <end position="791"/>
    </location>
</feature>
<evidence type="ECO:0000256" key="1">
    <source>
        <dbReference type="ARBA" id="ARBA00004651"/>
    </source>
</evidence>
<feature type="transmembrane region" description="Helical" evidence="6">
    <location>
        <begin position="397"/>
        <end position="424"/>
    </location>
</feature>
<dbReference type="EMBL" id="JBHRSP010000033">
    <property type="protein sequence ID" value="MFC3075170.1"/>
    <property type="molecule type" value="Genomic_DNA"/>
</dbReference>
<reference evidence="10" key="1">
    <citation type="journal article" date="2019" name="Int. J. Syst. Evol. Microbiol.">
        <title>The Global Catalogue of Microorganisms (GCM) 10K type strain sequencing project: providing services to taxonomists for standard genome sequencing and annotation.</title>
        <authorList>
            <consortium name="The Broad Institute Genomics Platform"/>
            <consortium name="The Broad Institute Genome Sequencing Center for Infectious Disease"/>
            <person name="Wu L."/>
            <person name="Ma J."/>
        </authorList>
    </citation>
    <scope>NUCLEOTIDE SEQUENCE [LARGE SCALE GENOMIC DNA]</scope>
    <source>
        <strain evidence="10">KCTC 52677</strain>
    </source>
</reference>
<feature type="transmembrane region" description="Helical" evidence="6">
    <location>
        <begin position="674"/>
        <end position="696"/>
    </location>
</feature>
<dbReference type="Pfam" id="PF02687">
    <property type="entry name" value="FtsX"/>
    <property type="match status" value="2"/>
</dbReference>
<name>A0ABV7DL91_9HYPH</name>
<evidence type="ECO:0000313" key="10">
    <source>
        <dbReference type="Proteomes" id="UP001595377"/>
    </source>
</evidence>
<keyword evidence="5 6" id="KW-0472">Membrane</keyword>
<feature type="transmembrane region" description="Helical" evidence="6">
    <location>
        <begin position="444"/>
        <end position="464"/>
    </location>
</feature>
<evidence type="ECO:0000256" key="6">
    <source>
        <dbReference type="SAM" id="Phobius"/>
    </source>
</evidence>
<dbReference type="RefSeq" id="WP_257317571.1">
    <property type="nucleotide sequence ID" value="NZ_JANFDG010000030.1"/>
</dbReference>